<comment type="subcellular location">
    <subcellularLocation>
        <location evidence="1">Cell membrane</location>
        <topology evidence="1">Multi-pass membrane protein</topology>
    </subcellularLocation>
</comment>
<feature type="transmembrane region" description="Helical" evidence="6">
    <location>
        <begin position="371"/>
        <end position="392"/>
    </location>
</feature>
<feature type="transmembrane region" description="Helical" evidence="6">
    <location>
        <begin position="338"/>
        <end position="359"/>
    </location>
</feature>
<feature type="transmembrane region" description="Helical" evidence="6">
    <location>
        <begin position="470"/>
        <end position="489"/>
    </location>
</feature>
<feature type="transmembrane region" description="Helical" evidence="6">
    <location>
        <begin position="196"/>
        <end position="221"/>
    </location>
</feature>
<proteinExistence type="predicted"/>
<feature type="transmembrane region" description="Helical" evidence="6">
    <location>
        <begin position="135"/>
        <end position="159"/>
    </location>
</feature>
<evidence type="ECO:0000256" key="5">
    <source>
        <dbReference type="ARBA" id="ARBA00023136"/>
    </source>
</evidence>
<accession>A0A3S7GZ69</accession>
<evidence type="ECO:0008006" key="8">
    <source>
        <dbReference type="Google" id="ProtNLM"/>
    </source>
</evidence>
<dbReference type="InterPro" id="IPR051679">
    <property type="entry name" value="DASS-Related_Transporters"/>
</dbReference>
<dbReference type="PANTHER" id="PTHR43652">
    <property type="entry name" value="BASIC AMINO ACID ANTIPORTER YFCC-RELATED"/>
    <property type="match status" value="1"/>
</dbReference>
<dbReference type="EMBL" id="CP014567">
    <property type="protein sequence ID" value="AVI06406.1"/>
    <property type="molecule type" value="Genomic_DNA"/>
</dbReference>
<gene>
    <name evidence="7" type="ORF">AZE34_06435</name>
</gene>
<keyword evidence="4 6" id="KW-1133">Transmembrane helix</keyword>
<dbReference type="InterPro" id="IPR018385">
    <property type="entry name" value="C4_dicarb_anaerob_car-like"/>
</dbReference>
<sequence length="525" mass="57662">MEHSERVSHTASDKKEKKRFRLKMPGAFTILFILTIIAVLATWIVPAGAYSKLSYKPGAHEFKIVDAHNKTTTVPGTQEQLDKLGVKIDVNQFKSGAINKPISIPGTYERLKQKPAGPDQITTSMVNGTIEAVDVMVFILVLGGLIGVVQTSGAFESGLLALTKKTKGHEFLLVFMVSILMILGGTLCGIEEEAVAFYPVLVPIFIAMGYDSIICVGSIFLASSIGSTFSTVNPFSVVIASNAAGTTFVDGLYWRIAGLIVATIFTIGYLYWYAKRIKKNPKRSYTYDDKVKFERQWSVIKNNSEDSIFTLREKIILILFILPFPIMVWGVMTQGWWFPIMASMFLAFTIVIMLIVALGKNGLGEKKVVDAFVNGASSLVGVSLIIGLARGINRIMNDGLISDTVLNFSSSLVKHVNGPLFILVLLIIFFFLGFIIPSSSGLAVLAMPIFAPLADTVGIPRFVIVTAYQFGQYAMLFLAPTGLIMATLQMLDMKYSHWFKFVWPIVVFVFIFGGGLLVAQVLVYS</sequence>
<organism evidence="7">
    <name type="scientific">Staphylococcus hominis</name>
    <dbReference type="NCBI Taxonomy" id="1290"/>
    <lineage>
        <taxon>Bacteria</taxon>
        <taxon>Bacillati</taxon>
        <taxon>Bacillota</taxon>
        <taxon>Bacilli</taxon>
        <taxon>Bacillales</taxon>
        <taxon>Staphylococcaceae</taxon>
        <taxon>Staphylococcus</taxon>
    </lineage>
</organism>
<dbReference type="Pfam" id="PF03606">
    <property type="entry name" value="DcuC"/>
    <property type="match status" value="1"/>
</dbReference>
<evidence type="ECO:0000256" key="6">
    <source>
        <dbReference type="SAM" id="Phobius"/>
    </source>
</evidence>
<evidence type="ECO:0000256" key="2">
    <source>
        <dbReference type="ARBA" id="ARBA00022475"/>
    </source>
</evidence>
<dbReference type="GO" id="GO:0005886">
    <property type="term" value="C:plasma membrane"/>
    <property type="evidence" value="ECO:0007669"/>
    <property type="project" value="UniProtKB-SubCell"/>
</dbReference>
<evidence type="ECO:0000256" key="3">
    <source>
        <dbReference type="ARBA" id="ARBA00022692"/>
    </source>
</evidence>
<feature type="transmembrane region" description="Helical" evidence="6">
    <location>
        <begin position="315"/>
        <end position="332"/>
    </location>
</feature>
<evidence type="ECO:0000256" key="4">
    <source>
        <dbReference type="ARBA" id="ARBA00022989"/>
    </source>
</evidence>
<reference evidence="7" key="1">
    <citation type="submission" date="2016-02" db="EMBL/GenBank/DDBJ databases">
        <title>Genomic sequence of a clinical Staphylococcus hominis isolate.</title>
        <authorList>
            <person name="McClure J.M."/>
            <person name="Zhang K."/>
        </authorList>
    </citation>
    <scope>NUCLEOTIDE SEQUENCE</scope>
    <source>
        <strain evidence="7">C34847</strain>
    </source>
</reference>
<evidence type="ECO:0000313" key="7">
    <source>
        <dbReference type="EMBL" id="AVI06406.1"/>
    </source>
</evidence>
<dbReference type="AlphaFoldDB" id="A0A3S7GZ69"/>
<feature type="transmembrane region" description="Helical" evidence="6">
    <location>
        <begin position="412"/>
        <end position="435"/>
    </location>
</feature>
<feature type="transmembrane region" description="Helical" evidence="6">
    <location>
        <begin position="252"/>
        <end position="274"/>
    </location>
</feature>
<dbReference type="PANTHER" id="PTHR43652:SF6">
    <property type="entry name" value="ARGININE REPRESSOR"/>
    <property type="match status" value="1"/>
</dbReference>
<feature type="transmembrane region" description="Helical" evidence="6">
    <location>
        <begin position="24"/>
        <end position="45"/>
    </location>
</feature>
<protein>
    <recommendedName>
        <fullName evidence="8">YfcC family protein</fullName>
    </recommendedName>
</protein>
<dbReference type="RefSeq" id="WP_037541715.1">
    <property type="nucleotide sequence ID" value="NZ_CP014107.1"/>
</dbReference>
<feature type="transmembrane region" description="Helical" evidence="6">
    <location>
        <begin position="171"/>
        <end position="190"/>
    </location>
</feature>
<keyword evidence="3 6" id="KW-0812">Transmembrane</keyword>
<evidence type="ECO:0000256" key="1">
    <source>
        <dbReference type="ARBA" id="ARBA00004651"/>
    </source>
</evidence>
<feature type="transmembrane region" description="Helical" evidence="6">
    <location>
        <begin position="501"/>
        <end position="523"/>
    </location>
</feature>
<keyword evidence="5 6" id="KW-0472">Membrane</keyword>
<keyword evidence="2" id="KW-1003">Cell membrane</keyword>
<name>A0A3S7GZ69_STAHO</name>
<feature type="transmembrane region" description="Helical" evidence="6">
    <location>
        <begin position="228"/>
        <end position="246"/>
    </location>
</feature>